<dbReference type="OrthoDB" id="6772200at2759"/>
<dbReference type="Proteomes" id="UP000801492">
    <property type="component" value="Unassembled WGS sequence"/>
</dbReference>
<dbReference type="PANTHER" id="PTHR19446">
    <property type="entry name" value="REVERSE TRANSCRIPTASES"/>
    <property type="match status" value="1"/>
</dbReference>
<reference evidence="2" key="1">
    <citation type="submission" date="2019-08" db="EMBL/GenBank/DDBJ databases">
        <title>The genome of the North American firefly Photinus pyralis.</title>
        <authorList>
            <consortium name="Photinus pyralis genome working group"/>
            <person name="Fallon T.R."/>
            <person name="Sander Lower S.E."/>
            <person name="Weng J.-K."/>
        </authorList>
    </citation>
    <scope>NUCLEOTIDE SEQUENCE</scope>
    <source>
        <strain evidence="2">TRF0915ILg1</strain>
        <tissue evidence="2">Whole body</tissue>
    </source>
</reference>
<dbReference type="EMBL" id="VTPC01007662">
    <property type="protein sequence ID" value="KAF2893784.1"/>
    <property type="molecule type" value="Genomic_DNA"/>
</dbReference>
<feature type="compositionally biased region" description="Basic and acidic residues" evidence="1">
    <location>
        <begin position="80"/>
        <end position="91"/>
    </location>
</feature>
<name>A0A8K0CUD7_IGNLU</name>
<gene>
    <name evidence="2" type="ORF">ILUMI_12388</name>
</gene>
<protein>
    <recommendedName>
        <fullName evidence="4">Reverse transcriptase domain-containing protein</fullName>
    </recommendedName>
</protein>
<feature type="region of interest" description="Disordered" evidence="1">
    <location>
        <begin position="50"/>
        <end position="114"/>
    </location>
</feature>
<sequence length="267" mass="30677">MYTYAVLEFHKIVHKRRENETSKIKWDIIGLSEVRRAGESLPILQSENALFQKGNDGGTQKGVGSKKNDSERSRRKLQKNGRESDRKEQRFKMSKKRRETINNSSERQKWEKNRNRKKIVNEAEKYYKNLYNTQINRALTRTVTRVINVESEDIPDIIEEEILFALKIMKNNKAPGSSEILTEMIKEAPDIVTAKLQHLFNSCLEQQNIPEGWNEAIMIILFKKGGRKLLKNYRPISLLSHVALDACGVGLVLIVDVSGSLPTIGIQ</sequence>
<evidence type="ECO:0000256" key="1">
    <source>
        <dbReference type="SAM" id="MobiDB-lite"/>
    </source>
</evidence>
<keyword evidence="3" id="KW-1185">Reference proteome</keyword>
<organism evidence="2 3">
    <name type="scientific">Ignelater luminosus</name>
    <name type="common">Cucubano</name>
    <name type="synonym">Pyrophorus luminosus</name>
    <dbReference type="NCBI Taxonomy" id="2038154"/>
    <lineage>
        <taxon>Eukaryota</taxon>
        <taxon>Metazoa</taxon>
        <taxon>Ecdysozoa</taxon>
        <taxon>Arthropoda</taxon>
        <taxon>Hexapoda</taxon>
        <taxon>Insecta</taxon>
        <taxon>Pterygota</taxon>
        <taxon>Neoptera</taxon>
        <taxon>Endopterygota</taxon>
        <taxon>Coleoptera</taxon>
        <taxon>Polyphaga</taxon>
        <taxon>Elateriformia</taxon>
        <taxon>Elateroidea</taxon>
        <taxon>Elateridae</taxon>
        <taxon>Agrypninae</taxon>
        <taxon>Pyrophorini</taxon>
        <taxon>Ignelater</taxon>
    </lineage>
</organism>
<dbReference type="AlphaFoldDB" id="A0A8K0CUD7"/>
<evidence type="ECO:0000313" key="2">
    <source>
        <dbReference type="EMBL" id="KAF2893784.1"/>
    </source>
</evidence>
<evidence type="ECO:0000313" key="3">
    <source>
        <dbReference type="Proteomes" id="UP000801492"/>
    </source>
</evidence>
<accession>A0A8K0CUD7</accession>
<comment type="caution">
    <text evidence="2">The sequence shown here is derived from an EMBL/GenBank/DDBJ whole genome shotgun (WGS) entry which is preliminary data.</text>
</comment>
<evidence type="ECO:0008006" key="4">
    <source>
        <dbReference type="Google" id="ProtNLM"/>
    </source>
</evidence>
<proteinExistence type="predicted"/>